<keyword evidence="5 8" id="KW-0812">Transmembrane</keyword>
<evidence type="ECO:0000313" key="10">
    <source>
        <dbReference type="EMBL" id="KOO31704.1"/>
    </source>
</evidence>
<feature type="domain" description="Major facilitator superfamily (MFS) profile" evidence="9">
    <location>
        <begin position="1"/>
        <end position="382"/>
    </location>
</feature>
<dbReference type="PANTHER" id="PTHR43184:SF12">
    <property type="entry name" value="SUGAR PHOSPHATE EXCHANGER 3"/>
    <property type="match status" value="1"/>
</dbReference>
<feature type="transmembrane region" description="Helical" evidence="8">
    <location>
        <begin position="354"/>
        <end position="378"/>
    </location>
</feature>
<reference evidence="11" key="1">
    <citation type="journal article" date="2015" name="PLoS Genet.">
        <title>Genome Sequence and Transcriptome Analyses of Chrysochromulina tobin: Metabolic Tools for Enhanced Algal Fitness in the Prominent Order Prymnesiales (Haptophyceae).</title>
        <authorList>
            <person name="Hovde B.T."/>
            <person name="Deodato C.R."/>
            <person name="Hunsperger H.M."/>
            <person name="Ryken S.A."/>
            <person name="Yost W."/>
            <person name="Jha R.K."/>
            <person name="Patterson J."/>
            <person name="Monnat R.J. Jr."/>
            <person name="Barlow S.B."/>
            <person name="Starkenburg S.R."/>
            <person name="Cattolico R.A."/>
        </authorList>
    </citation>
    <scope>NUCLEOTIDE SEQUENCE</scope>
    <source>
        <strain evidence="11">CCMP291</strain>
    </source>
</reference>
<dbReference type="InterPro" id="IPR011701">
    <property type="entry name" value="MFS"/>
</dbReference>
<proteinExistence type="inferred from homology"/>
<evidence type="ECO:0000313" key="11">
    <source>
        <dbReference type="Proteomes" id="UP000037460"/>
    </source>
</evidence>
<comment type="subcellular location">
    <subcellularLocation>
        <location evidence="1">Membrane</location>
        <topology evidence="1">Multi-pass membrane protein</topology>
    </subcellularLocation>
</comment>
<keyword evidence="11" id="KW-1185">Reference proteome</keyword>
<comment type="caution">
    <text evidence="10">The sequence shown here is derived from an EMBL/GenBank/DDBJ whole genome shotgun (WGS) entry which is preliminary data.</text>
</comment>
<dbReference type="EMBL" id="JWZX01001953">
    <property type="protein sequence ID" value="KOO31704.1"/>
    <property type="molecule type" value="Genomic_DNA"/>
</dbReference>
<keyword evidence="6 8" id="KW-1133">Transmembrane helix</keyword>
<dbReference type="SUPFAM" id="SSF103473">
    <property type="entry name" value="MFS general substrate transporter"/>
    <property type="match status" value="1"/>
</dbReference>
<feature type="transmembrane region" description="Helical" evidence="8">
    <location>
        <begin position="253"/>
        <end position="273"/>
    </location>
</feature>
<evidence type="ECO:0000256" key="2">
    <source>
        <dbReference type="ARBA" id="ARBA00009598"/>
    </source>
</evidence>
<comment type="similarity">
    <text evidence="2">Belongs to the major facilitator superfamily. Organophosphate:Pi antiporter (OPA) (TC 2.A.1.4) family.</text>
</comment>
<dbReference type="GO" id="GO:0005789">
    <property type="term" value="C:endoplasmic reticulum membrane"/>
    <property type="evidence" value="ECO:0007669"/>
    <property type="project" value="TreeGrafter"/>
</dbReference>
<feature type="transmembrane region" description="Helical" evidence="8">
    <location>
        <begin position="323"/>
        <end position="342"/>
    </location>
</feature>
<accession>A0A0M0JYQ8</accession>
<gene>
    <name evidence="10" type="ORF">Ctob_012658</name>
</gene>
<dbReference type="GO" id="GO:0022857">
    <property type="term" value="F:transmembrane transporter activity"/>
    <property type="evidence" value="ECO:0007669"/>
    <property type="project" value="InterPro"/>
</dbReference>
<keyword evidence="7 8" id="KW-0472">Membrane</keyword>
<dbReference type="Pfam" id="PF07690">
    <property type="entry name" value="MFS_1"/>
    <property type="match status" value="1"/>
</dbReference>
<evidence type="ECO:0000259" key="9">
    <source>
        <dbReference type="PROSITE" id="PS50850"/>
    </source>
</evidence>
<feature type="transmembrane region" description="Helical" evidence="8">
    <location>
        <begin position="285"/>
        <end position="303"/>
    </location>
</feature>
<feature type="transmembrane region" description="Helical" evidence="8">
    <location>
        <begin position="126"/>
        <end position="147"/>
    </location>
</feature>
<evidence type="ECO:0000256" key="5">
    <source>
        <dbReference type="ARBA" id="ARBA00022692"/>
    </source>
</evidence>
<dbReference type="InterPro" id="IPR020846">
    <property type="entry name" value="MFS_dom"/>
</dbReference>
<evidence type="ECO:0000256" key="1">
    <source>
        <dbReference type="ARBA" id="ARBA00004141"/>
    </source>
</evidence>
<protein>
    <submittedName>
        <fullName evidence="10">Sugar phosphate exchanger 3</fullName>
    </submittedName>
</protein>
<dbReference type="InterPro" id="IPR000849">
    <property type="entry name" value="Sugar_P_transporter"/>
</dbReference>
<dbReference type="PANTHER" id="PTHR43184">
    <property type="entry name" value="MAJOR FACILITATOR SUPERFAMILY TRANSPORTER 16, ISOFORM B"/>
    <property type="match status" value="1"/>
</dbReference>
<dbReference type="OrthoDB" id="3639251at2759"/>
<evidence type="ECO:0000256" key="4">
    <source>
        <dbReference type="ARBA" id="ARBA00022597"/>
    </source>
</evidence>
<feature type="transmembrane region" description="Helical" evidence="8">
    <location>
        <begin position="6"/>
        <end position="24"/>
    </location>
</feature>
<feature type="transmembrane region" description="Helical" evidence="8">
    <location>
        <begin position="221"/>
        <end position="241"/>
    </location>
</feature>
<evidence type="ECO:0000256" key="3">
    <source>
        <dbReference type="ARBA" id="ARBA00022448"/>
    </source>
</evidence>
<feature type="transmembrane region" description="Helical" evidence="8">
    <location>
        <begin position="63"/>
        <end position="85"/>
    </location>
</feature>
<evidence type="ECO:0000256" key="7">
    <source>
        <dbReference type="ARBA" id="ARBA00023136"/>
    </source>
</evidence>
<dbReference type="AlphaFoldDB" id="A0A0M0JYQ8"/>
<keyword evidence="3" id="KW-0813">Transport</keyword>
<keyword evidence="4" id="KW-0762">Sugar transport</keyword>
<dbReference type="Proteomes" id="UP000037460">
    <property type="component" value="Unassembled WGS sequence"/>
</dbReference>
<evidence type="ECO:0000256" key="6">
    <source>
        <dbReference type="ARBA" id="ARBA00022989"/>
    </source>
</evidence>
<evidence type="ECO:0000256" key="8">
    <source>
        <dbReference type="SAM" id="Phobius"/>
    </source>
</evidence>
<sequence>MGLSLAALGGIDTAMLTMYAVGQFMTGSIVAMFGRAIPLIFGFLACGGLTAAFGFVSEAKHMSFLWGLVGIFAASVNPLLVLFVADLFPASMRATAVGLWQTSQQVGGVAANTVASAVLASKGWRAVFKVSGATVATFAPVLAFALLSSSKPKAAPAAASKAKPKAATAVKAASSISPLTLPGLKSVGAAYTLVKMSRYCLMFWLPYFLTKHVGLSSASAGTMAAIFDVAGVLGSIATGFLCDGVFGGHMIATVFPFLAATAAAFGGWGAVCVAEKVSGKSLKSLHIAAMALVGFTIAGPDSVLGGAASRNLCDYAGRSSDTALAAAASGLVNGFGSVGAILQGGLTAKLVDAVGWSGLFLTLAAAMALAAGATLPAIMVEASAKKAAAGQKARA</sequence>
<dbReference type="PROSITE" id="PS50850">
    <property type="entry name" value="MFS"/>
    <property type="match status" value="1"/>
</dbReference>
<feature type="transmembrane region" description="Helical" evidence="8">
    <location>
        <begin position="36"/>
        <end position="57"/>
    </location>
</feature>
<organism evidence="10 11">
    <name type="scientific">Chrysochromulina tobinii</name>
    <dbReference type="NCBI Taxonomy" id="1460289"/>
    <lineage>
        <taxon>Eukaryota</taxon>
        <taxon>Haptista</taxon>
        <taxon>Haptophyta</taxon>
        <taxon>Prymnesiophyceae</taxon>
        <taxon>Prymnesiales</taxon>
        <taxon>Chrysochromulinaceae</taxon>
        <taxon>Chrysochromulina</taxon>
    </lineage>
</organism>
<dbReference type="InterPro" id="IPR036259">
    <property type="entry name" value="MFS_trans_sf"/>
</dbReference>
<name>A0A0M0JYQ8_9EUKA</name>
<dbReference type="Gene3D" id="1.20.1250.20">
    <property type="entry name" value="MFS general substrate transporter like domains"/>
    <property type="match status" value="2"/>
</dbReference>
<dbReference type="PIRSF" id="PIRSF002808">
    <property type="entry name" value="Hexose_phosphate_transp"/>
    <property type="match status" value="1"/>
</dbReference>